<name>A0AA41MCZ8_SCICA</name>
<organism evidence="2 3">
    <name type="scientific">Sciurus carolinensis</name>
    <name type="common">Eastern gray squirrel</name>
    <dbReference type="NCBI Taxonomy" id="30640"/>
    <lineage>
        <taxon>Eukaryota</taxon>
        <taxon>Metazoa</taxon>
        <taxon>Chordata</taxon>
        <taxon>Craniata</taxon>
        <taxon>Vertebrata</taxon>
        <taxon>Euteleostomi</taxon>
        <taxon>Mammalia</taxon>
        <taxon>Eutheria</taxon>
        <taxon>Euarchontoglires</taxon>
        <taxon>Glires</taxon>
        <taxon>Rodentia</taxon>
        <taxon>Sciuromorpha</taxon>
        <taxon>Sciuridae</taxon>
        <taxon>Sciurinae</taxon>
        <taxon>Sciurini</taxon>
        <taxon>Sciurus</taxon>
    </lineage>
</organism>
<feature type="compositionally biased region" description="Low complexity" evidence="1">
    <location>
        <begin position="28"/>
        <end position="44"/>
    </location>
</feature>
<dbReference type="EMBL" id="JAATJV010138800">
    <property type="protein sequence ID" value="MBZ3869575.1"/>
    <property type="molecule type" value="Genomic_DNA"/>
</dbReference>
<dbReference type="AlphaFoldDB" id="A0AA41MCZ8"/>
<keyword evidence="3" id="KW-1185">Reference proteome</keyword>
<accession>A0AA41MCZ8</accession>
<feature type="region of interest" description="Disordered" evidence="1">
    <location>
        <begin position="1"/>
        <end position="109"/>
    </location>
</feature>
<sequence>MSRSQKRSLQIKSLGPSTPRAKKRKALPPTETPETVEPETPGKGPVKKLKVEQKKKERKSALGKKDPKQTPKKPEAKLFTASSKSARKALNTPKQRLKKPKVAQSTPNQ</sequence>
<evidence type="ECO:0000256" key="1">
    <source>
        <dbReference type="SAM" id="MobiDB-lite"/>
    </source>
</evidence>
<comment type="caution">
    <text evidence="2">The sequence shown here is derived from an EMBL/GenBank/DDBJ whole genome shotgun (WGS) entry which is preliminary data.</text>
</comment>
<reference evidence="2" key="1">
    <citation type="submission" date="2020-03" db="EMBL/GenBank/DDBJ databases">
        <title>Studies in the Genomics of Life Span.</title>
        <authorList>
            <person name="Glass D."/>
        </authorList>
    </citation>
    <scope>NUCLEOTIDE SEQUENCE</scope>
    <source>
        <strain evidence="2">SUZIE</strain>
        <tissue evidence="2">Muscle</tissue>
    </source>
</reference>
<dbReference type="Proteomes" id="UP001166674">
    <property type="component" value="Unassembled WGS sequence"/>
</dbReference>
<feature type="compositionally biased region" description="Basic and acidic residues" evidence="1">
    <location>
        <begin position="49"/>
        <end position="76"/>
    </location>
</feature>
<proteinExistence type="predicted"/>
<evidence type="ECO:0000313" key="2">
    <source>
        <dbReference type="EMBL" id="MBZ3869575.1"/>
    </source>
</evidence>
<gene>
    <name evidence="2" type="ORF">SUZIE_103615</name>
</gene>
<evidence type="ECO:0000313" key="3">
    <source>
        <dbReference type="Proteomes" id="UP001166674"/>
    </source>
</evidence>
<protein>
    <submittedName>
        <fullName evidence="2">Ribosomal L1 domain-containing protein 1</fullName>
    </submittedName>
</protein>